<evidence type="ECO:0000313" key="2">
    <source>
        <dbReference type="EMBL" id="MPC33616.1"/>
    </source>
</evidence>
<proteinExistence type="predicted"/>
<gene>
    <name evidence="2" type="ORF">E2C01_026971</name>
</gene>
<dbReference type="AlphaFoldDB" id="A0A5B7EKB1"/>
<keyword evidence="3" id="KW-1185">Reference proteome</keyword>
<reference evidence="2 3" key="1">
    <citation type="submission" date="2019-05" db="EMBL/GenBank/DDBJ databases">
        <title>Another draft genome of Portunus trituberculatus and its Hox gene families provides insights of decapod evolution.</title>
        <authorList>
            <person name="Jeong J.-H."/>
            <person name="Song I."/>
            <person name="Kim S."/>
            <person name="Choi T."/>
            <person name="Kim D."/>
            <person name="Ryu S."/>
            <person name="Kim W."/>
        </authorList>
    </citation>
    <scope>NUCLEOTIDE SEQUENCE [LARGE SCALE GENOMIC DNA]</scope>
    <source>
        <tissue evidence="2">Muscle</tissue>
    </source>
</reference>
<protein>
    <submittedName>
        <fullName evidence="2">Uncharacterized protein</fullName>
    </submittedName>
</protein>
<evidence type="ECO:0000313" key="3">
    <source>
        <dbReference type="Proteomes" id="UP000324222"/>
    </source>
</evidence>
<dbReference type="EMBL" id="VSRR010002870">
    <property type="protein sequence ID" value="MPC33616.1"/>
    <property type="molecule type" value="Genomic_DNA"/>
</dbReference>
<feature type="region of interest" description="Disordered" evidence="1">
    <location>
        <begin position="1"/>
        <end position="70"/>
    </location>
</feature>
<evidence type="ECO:0000256" key="1">
    <source>
        <dbReference type="SAM" id="MobiDB-lite"/>
    </source>
</evidence>
<dbReference type="Proteomes" id="UP000324222">
    <property type="component" value="Unassembled WGS sequence"/>
</dbReference>
<comment type="caution">
    <text evidence="2">The sequence shown here is derived from an EMBL/GenBank/DDBJ whole genome shotgun (WGS) entry which is preliminary data.</text>
</comment>
<organism evidence="2 3">
    <name type="scientific">Portunus trituberculatus</name>
    <name type="common">Swimming crab</name>
    <name type="synonym">Neptunus trituberculatus</name>
    <dbReference type="NCBI Taxonomy" id="210409"/>
    <lineage>
        <taxon>Eukaryota</taxon>
        <taxon>Metazoa</taxon>
        <taxon>Ecdysozoa</taxon>
        <taxon>Arthropoda</taxon>
        <taxon>Crustacea</taxon>
        <taxon>Multicrustacea</taxon>
        <taxon>Malacostraca</taxon>
        <taxon>Eumalacostraca</taxon>
        <taxon>Eucarida</taxon>
        <taxon>Decapoda</taxon>
        <taxon>Pleocyemata</taxon>
        <taxon>Brachyura</taxon>
        <taxon>Eubrachyura</taxon>
        <taxon>Portunoidea</taxon>
        <taxon>Portunidae</taxon>
        <taxon>Portuninae</taxon>
        <taxon>Portunus</taxon>
    </lineage>
</organism>
<name>A0A5B7EKB1_PORTR</name>
<accession>A0A5B7EKB1</accession>
<feature type="compositionally biased region" description="Low complexity" evidence="1">
    <location>
        <begin position="52"/>
        <end position="63"/>
    </location>
</feature>
<feature type="compositionally biased region" description="Basic residues" evidence="1">
    <location>
        <begin position="1"/>
        <end position="10"/>
    </location>
</feature>
<sequence length="70" mass="7361">MSGLTRRTRSLSHLGHLHLGGHSSHGPTPMSSTCLPAPSTTVLPHPRPPPAALHLPSSTSLLTAHRDSDM</sequence>